<evidence type="ECO:0008006" key="4">
    <source>
        <dbReference type="Google" id="ProtNLM"/>
    </source>
</evidence>
<gene>
    <name evidence="2" type="ORF">GCM10011577_35140</name>
</gene>
<keyword evidence="1" id="KW-1133">Transmembrane helix</keyword>
<keyword evidence="1" id="KW-0472">Membrane</keyword>
<proteinExistence type="predicted"/>
<evidence type="ECO:0000256" key="1">
    <source>
        <dbReference type="SAM" id="Phobius"/>
    </source>
</evidence>
<dbReference type="EMBL" id="BMKU01000014">
    <property type="protein sequence ID" value="GGH07635.1"/>
    <property type="molecule type" value="Genomic_DNA"/>
</dbReference>
<name>A0ABQ1XZJ1_9MICC</name>
<organism evidence="2 3">
    <name type="scientific">Pseudarthrobacter polychromogenes</name>
    <dbReference type="NCBI Taxonomy" id="1676"/>
    <lineage>
        <taxon>Bacteria</taxon>
        <taxon>Bacillati</taxon>
        <taxon>Actinomycetota</taxon>
        <taxon>Actinomycetes</taxon>
        <taxon>Micrococcales</taxon>
        <taxon>Micrococcaceae</taxon>
        <taxon>Pseudarthrobacter</taxon>
    </lineage>
</organism>
<dbReference type="Proteomes" id="UP000596938">
    <property type="component" value="Unassembled WGS sequence"/>
</dbReference>
<evidence type="ECO:0000313" key="3">
    <source>
        <dbReference type="Proteomes" id="UP000596938"/>
    </source>
</evidence>
<sequence>MPITATKLTRAAGLSAIAAGLLFTAVQINHPHLDATFVTTTEWTVRQGMKVLMAALALVGITGMYLRQTKETGVLGLLGYVLFSAGYLAMLSVETIAMVVLPSIAESAPGYVNDVLAVSTNGSAAGDIGLIQPLISFMGIAYLGGGLLFAIALFRAKILVRWSAVLLAVGALAPIAILVLPQINFRLFALPNAVALVALGFSLWREQRTVTGQSVHKAASSSLHPAGAK</sequence>
<accession>A0ABQ1XZJ1</accession>
<evidence type="ECO:0000313" key="2">
    <source>
        <dbReference type="EMBL" id="GGH07635.1"/>
    </source>
</evidence>
<feature type="transmembrane region" description="Helical" evidence="1">
    <location>
        <begin position="185"/>
        <end position="204"/>
    </location>
</feature>
<reference evidence="3" key="1">
    <citation type="journal article" date="2019" name="Int. J. Syst. Evol. Microbiol.">
        <title>The Global Catalogue of Microorganisms (GCM) 10K type strain sequencing project: providing services to taxonomists for standard genome sequencing and annotation.</title>
        <authorList>
            <consortium name="The Broad Institute Genomics Platform"/>
            <consortium name="The Broad Institute Genome Sequencing Center for Infectious Disease"/>
            <person name="Wu L."/>
            <person name="Ma J."/>
        </authorList>
    </citation>
    <scope>NUCLEOTIDE SEQUENCE [LARGE SCALE GENOMIC DNA]</scope>
    <source>
        <strain evidence="3">CGMCC 1.1927</strain>
    </source>
</reference>
<comment type="caution">
    <text evidence="2">The sequence shown here is derived from an EMBL/GenBank/DDBJ whole genome shotgun (WGS) entry which is preliminary data.</text>
</comment>
<feature type="transmembrane region" description="Helical" evidence="1">
    <location>
        <begin position="48"/>
        <end position="66"/>
    </location>
</feature>
<protein>
    <recommendedName>
        <fullName evidence="4">DUF4386 domain-containing protein</fullName>
    </recommendedName>
</protein>
<feature type="transmembrane region" description="Helical" evidence="1">
    <location>
        <begin position="130"/>
        <end position="152"/>
    </location>
</feature>
<dbReference type="RefSeq" id="WP_188813071.1">
    <property type="nucleotide sequence ID" value="NZ_BAAAWV010000001.1"/>
</dbReference>
<keyword evidence="1" id="KW-0812">Transmembrane</keyword>
<feature type="transmembrane region" description="Helical" evidence="1">
    <location>
        <begin position="78"/>
        <end position="101"/>
    </location>
</feature>
<feature type="transmembrane region" description="Helical" evidence="1">
    <location>
        <begin position="159"/>
        <end position="179"/>
    </location>
</feature>
<keyword evidence="3" id="KW-1185">Reference proteome</keyword>
<feature type="transmembrane region" description="Helical" evidence="1">
    <location>
        <begin position="12"/>
        <end position="28"/>
    </location>
</feature>